<evidence type="ECO:0000256" key="2">
    <source>
        <dbReference type="ARBA" id="ARBA00022741"/>
    </source>
</evidence>
<dbReference type="GO" id="GO:0005524">
    <property type="term" value="F:ATP binding"/>
    <property type="evidence" value="ECO:0007669"/>
    <property type="project" value="UniProtKB-KW"/>
</dbReference>
<dbReference type="InterPro" id="IPR017911">
    <property type="entry name" value="MacB-like_ATP-bd"/>
</dbReference>
<dbReference type="Pfam" id="PF00005">
    <property type="entry name" value="ABC_tran"/>
    <property type="match status" value="1"/>
</dbReference>
<evidence type="ECO:0000256" key="3">
    <source>
        <dbReference type="ARBA" id="ARBA00022840"/>
    </source>
</evidence>
<dbReference type="Gene3D" id="3.40.50.300">
    <property type="entry name" value="P-loop containing nucleotide triphosphate hydrolases"/>
    <property type="match status" value="1"/>
</dbReference>
<dbReference type="InterPro" id="IPR015854">
    <property type="entry name" value="ABC_transpr_LolD-like"/>
</dbReference>
<protein>
    <submittedName>
        <fullName evidence="5">ABC transporter ATP-binding protein</fullName>
    </submittedName>
</protein>
<name>A0A7V4LDS1_9BACT</name>
<dbReference type="SUPFAM" id="SSF52540">
    <property type="entry name" value="P-loop containing nucleoside triphosphate hydrolases"/>
    <property type="match status" value="1"/>
</dbReference>
<evidence type="ECO:0000313" key="5">
    <source>
        <dbReference type="EMBL" id="HGS05938.1"/>
    </source>
</evidence>
<dbReference type="GO" id="GO:0016887">
    <property type="term" value="F:ATP hydrolysis activity"/>
    <property type="evidence" value="ECO:0007669"/>
    <property type="project" value="InterPro"/>
</dbReference>
<keyword evidence="2" id="KW-0547">Nucleotide-binding</keyword>
<feature type="domain" description="ABC transporter" evidence="4">
    <location>
        <begin position="4"/>
        <end position="238"/>
    </location>
</feature>
<gene>
    <name evidence="5" type="ORF">ENT08_09455</name>
</gene>
<dbReference type="AlphaFoldDB" id="A0A7V4LDS1"/>
<sequence length="238" mass="25529">MYRVDVEEVRKSYRTRGGEVLALDGVSLRAEAGKMTAVVGASGSGKTTLLSIVGLVLRPSEGRMFLNGKMVTGLPDEAAARIRLAHYGFVFQQPMLIEGLNVQQNILLALGIQGARIPFPVRRRTGELLASLGLEGTEALQPAMLSGGMKQRVSIARALIKNPAVILCDEPTSALDAESGQVVMGILKRIALEEQRIVVVVSHDARVFPYADRLIKLENGMIVADTAPDRETAKAGSP</sequence>
<dbReference type="GO" id="GO:0022857">
    <property type="term" value="F:transmembrane transporter activity"/>
    <property type="evidence" value="ECO:0007669"/>
    <property type="project" value="TreeGrafter"/>
</dbReference>
<dbReference type="InterPro" id="IPR003439">
    <property type="entry name" value="ABC_transporter-like_ATP-bd"/>
</dbReference>
<dbReference type="InterPro" id="IPR003593">
    <property type="entry name" value="AAA+_ATPase"/>
</dbReference>
<proteinExistence type="predicted"/>
<dbReference type="PROSITE" id="PS50893">
    <property type="entry name" value="ABC_TRANSPORTER_2"/>
    <property type="match status" value="1"/>
</dbReference>
<accession>A0A7V4LDS1</accession>
<dbReference type="EMBL" id="DSXI01000559">
    <property type="protein sequence ID" value="HGS05938.1"/>
    <property type="molecule type" value="Genomic_DNA"/>
</dbReference>
<keyword evidence="3 5" id="KW-0067">ATP-binding</keyword>
<dbReference type="GO" id="GO:0005886">
    <property type="term" value="C:plasma membrane"/>
    <property type="evidence" value="ECO:0007669"/>
    <property type="project" value="TreeGrafter"/>
</dbReference>
<reference evidence="5" key="1">
    <citation type="journal article" date="2020" name="mSystems">
        <title>Genome- and Community-Level Interaction Insights into Carbon Utilization and Element Cycling Functions of Hydrothermarchaeota in Hydrothermal Sediment.</title>
        <authorList>
            <person name="Zhou Z."/>
            <person name="Liu Y."/>
            <person name="Xu W."/>
            <person name="Pan J."/>
            <person name="Luo Z.H."/>
            <person name="Li M."/>
        </authorList>
    </citation>
    <scope>NUCLEOTIDE SEQUENCE [LARGE SCALE GENOMIC DNA]</scope>
    <source>
        <strain evidence="5">SpSt-548</strain>
    </source>
</reference>
<dbReference type="PROSITE" id="PS00211">
    <property type="entry name" value="ABC_TRANSPORTER_1"/>
    <property type="match status" value="1"/>
</dbReference>
<dbReference type="CDD" id="cd03255">
    <property type="entry name" value="ABC_MJ0796_LolCDE_FtsE"/>
    <property type="match status" value="1"/>
</dbReference>
<comment type="caution">
    <text evidence="5">The sequence shown here is derived from an EMBL/GenBank/DDBJ whole genome shotgun (WGS) entry which is preliminary data.</text>
</comment>
<organism evidence="5">
    <name type="scientific">Desulfobacca acetoxidans</name>
    <dbReference type="NCBI Taxonomy" id="60893"/>
    <lineage>
        <taxon>Bacteria</taxon>
        <taxon>Pseudomonadati</taxon>
        <taxon>Thermodesulfobacteriota</taxon>
        <taxon>Desulfobaccia</taxon>
        <taxon>Desulfobaccales</taxon>
        <taxon>Desulfobaccaceae</taxon>
        <taxon>Desulfobacca</taxon>
    </lineage>
</organism>
<evidence type="ECO:0000256" key="1">
    <source>
        <dbReference type="ARBA" id="ARBA00022448"/>
    </source>
</evidence>
<dbReference type="PANTHER" id="PTHR24220:SF86">
    <property type="entry name" value="ABC TRANSPORTER ABCH.1"/>
    <property type="match status" value="1"/>
</dbReference>
<dbReference type="InterPro" id="IPR017871">
    <property type="entry name" value="ABC_transporter-like_CS"/>
</dbReference>
<dbReference type="PANTHER" id="PTHR24220">
    <property type="entry name" value="IMPORT ATP-BINDING PROTEIN"/>
    <property type="match status" value="1"/>
</dbReference>
<dbReference type="SMART" id="SM00382">
    <property type="entry name" value="AAA"/>
    <property type="match status" value="1"/>
</dbReference>
<keyword evidence="1" id="KW-0813">Transport</keyword>
<dbReference type="InterPro" id="IPR027417">
    <property type="entry name" value="P-loop_NTPase"/>
</dbReference>
<evidence type="ECO:0000259" key="4">
    <source>
        <dbReference type="PROSITE" id="PS50893"/>
    </source>
</evidence>